<protein>
    <recommendedName>
        <fullName evidence="8">GOST seven transmembrane domain-containing protein</fullName>
    </recommendedName>
</protein>
<evidence type="ECO:0000313" key="9">
    <source>
        <dbReference type="EMBL" id="KAF0744556.1"/>
    </source>
</evidence>
<dbReference type="InterPro" id="IPR009637">
    <property type="entry name" value="GPR107/GPR108-like"/>
</dbReference>
<feature type="domain" description="GOST seven transmembrane" evidence="8">
    <location>
        <begin position="182"/>
        <end position="425"/>
    </location>
</feature>
<dbReference type="VEuPathDB" id="FungiDB:AeMF1_004399"/>
<dbReference type="PANTHER" id="PTHR21229">
    <property type="entry name" value="LUNG SEVEN TRANSMEMBRANE RECEPTOR"/>
    <property type="match status" value="1"/>
</dbReference>
<comment type="subcellular location">
    <subcellularLocation>
        <location evidence="1">Membrane</location>
        <topology evidence="1">Multi-pass membrane protein</topology>
    </subcellularLocation>
</comment>
<keyword evidence="5 6" id="KW-0472">Membrane</keyword>
<dbReference type="InterPro" id="IPR053937">
    <property type="entry name" value="GOST_TM"/>
</dbReference>
<evidence type="ECO:0000256" key="6">
    <source>
        <dbReference type="SAM" id="Phobius"/>
    </source>
</evidence>
<keyword evidence="10" id="KW-1185">Reference proteome</keyword>
<feature type="transmembrane region" description="Helical" evidence="6">
    <location>
        <begin position="322"/>
        <end position="340"/>
    </location>
</feature>
<evidence type="ECO:0000313" key="10">
    <source>
        <dbReference type="Proteomes" id="UP000481153"/>
    </source>
</evidence>
<dbReference type="GO" id="GO:0016020">
    <property type="term" value="C:membrane"/>
    <property type="evidence" value="ECO:0007669"/>
    <property type="project" value="UniProtKB-SubCell"/>
</dbReference>
<feature type="chain" id="PRO_5026311176" description="GOST seven transmembrane domain-containing protein" evidence="7">
    <location>
        <begin position="22"/>
        <end position="443"/>
    </location>
</feature>
<dbReference type="Proteomes" id="UP000481153">
    <property type="component" value="Unassembled WGS sequence"/>
</dbReference>
<keyword evidence="2 6" id="KW-0812">Transmembrane</keyword>
<dbReference type="GO" id="GO:0005794">
    <property type="term" value="C:Golgi apparatus"/>
    <property type="evidence" value="ECO:0007669"/>
    <property type="project" value="TreeGrafter"/>
</dbReference>
<comment type="caution">
    <text evidence="9">The sequence shown here is derived from an EMBL/GenBank/DDBJ whole genome shotgun (WGS) entry which is preliminary data.</text>
</comment>
<reference evidence="9 10" key="1">
    <citation type="submission" date="2019-07" db="EMBL/GenBank/DDBJ databases">
        <title>Genomics analysis of Aphanomyces spp. identifies a new class of oomycete effector associated with host adaptation.</title>
        <authorList>
            <person name="Gaulin E."/>
        </authorList>
    </citation>
    <scope>NUCLEOTIDE SEQUENCE [LARGE SCALE GENOMIC DNA]</scope>
    <source>
        <strain evidence="9 10">ATCC 201684</strain>
    </source>
</reference>
<evidence type="ECO:0000256" key="3">
    <source>
        <dbReference type="ARBA" id="ARBA00022729"/>
    </source>
</evidence>
<dbReference type="EMBL" id="VJMJ01000009">
    <property type="protein sequence ID" value="KAF0744556.1"/>
    <property type="molecule type" value="Genomic_DNA"/>
</dbReference>
<feature type="transmembrane region" description="Helical" evidence="6">
    <location>
        <begin position="374"/>
        <end position="394"/>
    </location>
</feature>
<evidence type="ECO:0000256" key="5">
    <source>
        <dbReference type="ARBA" id="ARBA00023136"/>
    </source>
</evidence>
<dbReference type="AlphaFoldDB" id="A0A6G0XVK8"/>
<sequence>MSVPTTLVVVVMALLAHMSVSVRTKFNHRFVYKDFLDSVLNSEGMANRWNTRSPIEEFGMEVGSEVILTVDHADAPVTFSLYNYRQWELYRSLVFDVTSLEGYKESLALTCFHPSTARIVFNPAKDAPNTTYKLQIGLASQYTLQVQSCTSENNQVNASISMVNMGWDNTLSEHMGVEELGLIPIYSVLVVTYALGAISWIYDCLKKRHYSSGINLVFAASLVAETVHCLSKLAYYRAFSVDGNEHSVYAKFRDISESVSNVIFLAFLMLCSLGWSWTRRYLNSQERRFFSVLFAMYLTVALIKASCDPKLQMCQAYMLTEYALKSLMLLGIIIALNYSISRLHVKLDGTRWQGDKIPKLYARLELLRQFRWSFLVYLLLPSFVLIFNIGVINPPGTWKFFWVSCLVEELIMFGIYCHMAYALRPISPELYQMICKSEPSTSD</sequence>
<feature type="transmembrane region" description="Helical" evidence="6">
    <location>
        <begin position="180"/>
        <end position="202"/>
    </location>
</feature>
<evidence type="ECO:0000259" key="8">
    <source>
        <dbReference type="Pfam" id="PF06814"/>
    </source>
</evidence>
<proteinExistence type="predicted"/>
<evidence type="ECO:0000256" key="1">
    <source>
        <dbReference type="ARBA" id="ARBA00004141"/>
    </source>
</evidence>
<dbReference type="Pfam" id="PF06814">
    <property type="entry name" value="GOST_TM"/>
    <property type="match status" value="1"/>
</dbReference>
<evidence type="ECO:0000256" key="7">
    <source>
        <dbReference type="SAM" id="SignalP"/>
    </source>
</evidence>
<keyword evidence="3 7" id="KW-0732">Signal</keyword>
<evidence type="ECO:0000256" key="2">
    <source>
        <dbReference type="ARBA" id="ARBA00022692"/>
    </source>
</evidence>
<organism evidence="9 10">
    <name type="scientific">Aphanomyces euteiches</name>
    <dbReference type="NCBI Taxonomy" id="100861"/>
    <lineage>
        <taxon>Eukaryota</taxon>
        <taxon>Sar</taxon>
        <taxon>Stramenopiles</taxon>
        <taxon>Oomycota</taxon>
        <taxon>Saprolegniomycetes</taxon>
        <taxon>Saprolegniales</taxon>
        <taxon>Verrucalvaceae</taxon>
        <taxon>Aphanomyces</taxon>
    </lineage>
</organism>
<feature type="transmembrane region" description="Helical" evidence="6">
    <location>
        <begin position="258"/>
        <end position="277"/>
    </location>
</feature>
<evidence type="ECO:0000256" key="4">
    <source>
        <dbReference type="ARBA" id="ARBA00022989"/>
    </source>
</evidence>
<name>A0A6G0XVK8_9STRA</name>
<gene>
    <name evidence="9" type="ORF">Ae201684_001030</name>
</gene>
<accession>A0A6G0XVK8</accession>
<feature type="signal peptide" evidence="7">
    <location>
        <begin position="1"/>
        <end position="21"/>
    </location>
</feature>
<feature type="transmembrane region" description="Helical" evidence="6">
    <location>
        <begin position="289"/>
        <end position="306"/>
    </location>
</feature>
<keyword evidence="4 6" id="KW-1133">Transmembrane helix</keyword>